<keyword evidence="3" id="KW-1185">Reference proteome</keyword>
<reference evidence="3" key="1">
    <citation type="submission" date="2016-02" db="EMBL/GenBank/DDBJ databases">
        <title>Draft genome sequence of Microdochium bolleyi, a fungal endophyte of beachgrass.</title>
        <authorList>
            <consortium name="DOE Joint Genome Institute"/>
            <person name="David A.S."/>
            <person name="May G."/>
            <person name="Haridas S."/>
            <person name="Lim J."/>
            <person name="Wang M."/>
            <person name="Labutti K."/>
            <person name="Lipzen A."/>
            <person name="Barry K."/>
            <person name="Grigoriev I.V."/>
        </authorList>
    </citation>
    <scope>NUCLEOTIDE SEQUENCE [LARGE SCALE GENOMIC DNA]</scope>
    <source>
        <strain evidence="3">J235TASD1</strain>
    </source>
</reference>
<dbReference type="AlphaFoldDB" id="A0A136JI16"/>
<protein>
    <submittedName>
        <fullName evidence="2">Uncharacterized protein</fullName>
    </submittedName>
</protein>
<keyword evidence="1" id="KW-1133">Transmembrane helix</keyword>
<sequence>MSLVVSSQTTKNDDKLSTSNRQVLGVPLGLIIIVLAKQGVGAPLLPKPSRALAMRGTLAPSKERCVFTLCDGGIISEPRWWTIVAHAERKE</sequence>
<evidence type="ECO:0000313" key="3">
    <source>
        <dbReference type="Proteomes" id="UP000070501"/>
    </source>
</evidence>
<dbReference type="EMBL" id="KQ964245">
    <property type="protein sequence ID" value="KXJ96789.1"/>
    <property type="molecule type" value="Genomic_DNA"/>
</dbReference>
<proteinExistence type="predicted"/>
<evidence type="ECO:0000256" key="1">
    <source>
        <dbReference type="SAM" id="Phobius"/>
    </source>
</evidence>
<organism evidence="2 3">
    <name type="scientific">Microdochium bolleyi</name>
    <dbReference type="NCBI Taxonomy" id="196109"/>
    <lineage>
        <taxon>Eukaryota</taxon>
        <taxon>Fungi</taxon>
        <taxon>Dikarya</taxon>
        <taxon>Ascomycota</taxon>
        <taxon>Pezizomycotina</taxon>
        <taxon>Sordariomycetes</taxon>
        <taxon>Xylariomycetidae</taxon>
        <taxon>Xylariales</taxon>
        <taxon>Microdochiaceae</taxon>
        <taxon>Microdochium</taxon>
    </lineage>
</organism>
<name>A0A136JI16_9PEZI</name>
<dbReference type="InParanoid" id="A0A136JI16"/>
<keyword evidence="1" id="KW-0812">Transmembrane</keyword>
<evidence type="ECO:0000313" key="2">
    <source>
        <dbReference type="EMBL" id="KXJ96789.1"/>
    </source>
</evidence>
<gene>
    <name evidence="2" type="ORF">Micbo1qcDRAFT_155435</name>
</gene>
<dbReference type="Proteomes" id="UP000070501">
    <property type="component" value="Unassembled WGS sequence"/>
</dbReference>
<keyword evidence="1" id="KW-0472">Membrane</keyword>
<feature type="transmembrane region" description="Helical" evidence="1">
    <location>
        <begin position="24"/>
        <end position="45"/>
    </location>
</feature>
<accession>A0A136JI16</accession>